<comment type="similarity">
    <text evidence="3 11">Belongs to the cytochrome P450 family.</text>
</comment>
<dbReference type="PRINTS" id="PR00463">
    <property type="entry name" value="EP450I"/>
</dbReference>
<comment type="cofactor">
    <cofactor evidence="10">
        <name>heme</name>
        <dbReference type="ChEBI" id="CHEBI:30413"/>
    </cofactor>
</comment>
<gene>
    <name evidence="13" type="primary">106061612</name>
</gene>
<keyword evidence="12" id="KW-1133">Transmembrane helix</keyword>
<dbReference type="PRINTS" id="PR00385">
    <property type="entry name" value="P450"/>
</dbReference>
<evidence type="ECO:0000256" key="10">
    <source>
        <dbReference type="PIRSR" id="PIRSR602401-1"/>
    </source>
</evidence>
<dbReference type="GO" id="GO:0008395">
    <property type="term" value="F:steroid hydroxylase activity"/>
    <property type="evidence" value="ECO:0007669"/>
    <property type="project" value="TreeGrafter"/>
</dbReference>
<keyword evidence="6" id="KW-0256">Endoplasmic reticulum</keyword>
<dbReference type="RefSeq" id="XP_013075250.2">
    <property type="nucleotide sequence ID" value="XM_013219796.2"/>
</dbReference>
<dbReference type="CDD" id="cd11055">
    <property type="entry name" value="CYP3A-like"/>
    <property type="match status" value="1"/>
</dbReference>
<keyword evidence="5 10" id="KW-0479">Metal-binding</keyword>
<dbReference type="PANTHER" id="PTHR24302">
    <property type="entry name" value="CYTOCHROME P450 FAMILY 3"/>
    <property type="match status" value="1"/>
</dbReference>
<dbReference type="Pfam" id="PF00067">
    <property type="entry name" value="p450"/>
    <property type="match status" value="1"/>
</dbReference>
<dbReference type="GO" id="GO:0016705">
    <property type="term" value="F:oxidoreductase activity, acting on paired donors, with incorporation or reduction of molecular oxygen"/>
    <property type="evidence" value="ECO:0007669"/>
    <property type="project" value="InterPro"/>
</dbReference>
<protein>
    <recommendedName>
        <fullName evidence="15">Cytochrome P450</fullName>
    </recommendedName>
</protein>
<evidence type="ECO:0000313" key="13">
    <source>
        <dbReference type="EnsemblMetazoa" id="BGLB005483-PB"/>
    </source>
</evidence>
<dbReference type="InterPro" id="IPR001128">
    <property type="entry name" value="Cyt_P450"/>
</dbReference>
<comment type="function">
    <text evidence="9">Cytochromes P450 are a group of heme-thiolate monooxygenases. They oxidize a variety of structurally unrelated compounds, including steroids, fatty acids, and xenobiotics.</text>
</comment>
<keyword evidence="8 10" id="KW-0408">Iron</keyword>
<evidence type="ECO:0000256" key="7">
    <source>
        <dbReference type="ARBA" id="ARBA00023002"/>
    </source>
</evidence>
<dbReference type="GO" id="GO:0005506">
    <property type="term" value="F:iron ion binding"/>
    <property type="evidence" value="ECO:0007669"/>
    <property type="project" value="InterPro"/>
</dbReference>
<proteinExistence type="inferred from homology"/>
<dbReference type="GO" id="GO:0020037">
    <property type="term" value="F:heme binding"/>
    <property type="evidence" value="ECO:0007669"/>
    <property type="project" value="InterPro"/>
</dbReference>
<dbReference type="Proteomes" id="UP000076420">
    <property type="component" value="Unassembled WGS sequence"/>
</dbReference>
<evidence type="ECO:0000256" key="8">
    <source>
        <dbReference type="ARBA" id="ARBA00023004"/>
    </source>
</evidence>
<evidence type="ECO:0000256" key="9">
    <source>
        <dbReference type="ARBA" id="ARBA00043906"/>
    </source>
</evidence>
<reference evidence="13" key="1">
    <citation type="submission" date="2020-05" db="UniProtKB">
        <authorList>
            <consortium name="EnsemblMetazoa"/>
        </authorList>
    </citation>
    <scope>IDENTIFICATION</scope>
    <source>
        <strain evidence="13">BB02</strain>
    </source>
</reference>
<evidence type="ECO:0000256" key="1">
    <source>
        <dbReference type="ARBA" id="ARBA00004174"/>
    </source>
</evidence>
<sequence>MQDKMDIPIWLILALLCIILLYIYSQHPYKLWKALQVKGPEPKIFFGNIHEIFGPCGGKETFAKWQSRFGRVYGIYYFREPALVVTEPDWIKQVFIKDYNNFSDRMAFENNILLNPELNTALFFARGDDWKRVRAIMSPSFSIAKIKGMSETVNRCAQRLGEHLLKFAEDGVPWQAKRMLGAYAIDVITSSGFSIDVDSISNPDEPFSSHGRSLFVFKESFKIITFLASAFPVVMSPISKMLRIWTFRNDDMEFFERSIKLLMRQRKTDKNDIYDILQNLMEAESEESPEGCKSKLTSDEIVAQGIMLFIAGYETASSTLQFLLYELATRKDVMKKITDEIDDVIGDQEPTYELCQNLNYTEAAINETLRMYPPLSVLTRECSKPTKLFHLNLPSKTAVIIPVYNLQRDPEFWKNPNEFNPERFIEGSPSYRPYNPLTFMPFGIGPRLCIGMLLGLLEMKLALVHIFKRVSITKATPEVLLLNDFTMVLQPSTPIKVYCTPRIKK</sequence>
<name>A0A2C9JNV1_BIOGL</name>
<dbReference type="OrthoDB" id="1470350at2759"/>
<dbReference type="GO" id="GO:0005789">
    <property type="term" value="C:endoplasmic reticulum membrane"/>
    <property type="evidence" value="ECO:0007669"/>
    <property type="project" value="UniProtKB-SubCell"/>
</dbReference>
<evidence type="ECO:0000256" key="12">
    <source>
        <dbReference type="SAM" id="Phobius"/>
    </source>
</evidence>
<keyword evidence="12" id="KW-0472">Membrane</keyword>
<keyword evidence="11" id="KW-0503">Monooxygenase</keyword>
<evidence type="ECO:0000256" key="5">
    <source>
        <dbReference type="ARBA" id="ARBA00022723"/>
    </source>
</evidence>
<dbReference type="VEuPathDB" id="VectorBase:BGLAX_051940"/>
<feature type="binding site" description="axial binding residue" evidence="10">
    <location>
        <position position="449"/>
    </location>
    <ligand>
        <name>heme</name>
        <dbReference type="ChEBI" id="CHEBI:30413"/>
    </ligand>
    <ligandPart>
        <name>Fe</name>
        <dbReference type="ChEBI" id="CHEBI:18248"/>
    </ligandPart>
</feature>
<evidence type="ECO:0008006" key="15">
    <source>
        <dbReference type="Google" id="ProtNLM"/>
    </source>
</evidence>
<dbReference type="Gene3D" id="1.10.630.10">
    <property type="entry name" value="Cytochrome P450"/>
    <property type="match status" value="1"/>
</dbReference>
<evidence type="ECO:0000256" key="6">
    <source>
        <dbReference type="ARBA" id="ARBA00022848"/>
    </source>
</evidence>
<dbReference type="AlphaFoldDB" id="A0A2C9JNV1"/>
<dbReference type="PROSITE" id="PS00086">
    <property type="entry name" value="CYTOCHROME_P450"/>
    <property type="match status" value="1"/>
</dbReference>
<evidence type="ECO:0000256" key="2">
    <source>
        <dbReference type="ARBA" id="ARBA00004406"/>
    </source>
</evidence>
<dbReference type="InterPro" id="IPR036396">
    <property type="entry name" value="Cyt_P450_sf"/>
</dbReference>
<evidence type="ECO:0000313" key="14">
    <source>
        <dbReference type="Proteomes" id="UP000076420"/>
    </source>
</evidence>
<accession>A0A2C9JNV1</accession>
<feature type="transmembrane region" description="Helical" evidence="12">
    <location>
        <begin position="7"/>
        <end position="25"/>
    </location>
</feature>
<dbReference type="VEuPathDB" id="VectorBase:BGLB005483"/>
<organism evidence="13 14">
    <name type="scientific">Biomphalaria glabrata</name>
    <name type="common">Bloodfluke planorb</name>
    <name type="synonym">Freshwater snail</name>
    <dbReference type="NCBI Taxonomy" id="6526"/>
    <lineage>
        <taxon>Eukaryota</taxon>
        <taxon>Metazoa</taxon>
        <taxon>Spiralia</taxon>
        <taxon>Lophotrochozoa</taxon>
        <taxon>Mollusca</taxon>
        <taxon>Gastropoda</taxon>
        <taxon>Heterobranchia</taxon>
        <taxon>Euthyneura</taxon>
        <taxon>Panpulmonata</taxon>
        <taxon>Hygrophila</taxon>
        <taxon>Lymnaeoidea</taxon>
        <taxon>Planorbidae</taxon>
        <taxon>Biomphalaria</taxon>
    </lineage>
</organism>
<dbReference type="FunFam" id="1.10.630.10:FF:000042">
    <property type="entry name" value="Cytochrome P450"/>
    <property type="match status" value="1"/>
</dbReference>
<evidence type="ECO:0000256" key="11">
    <source>
        <dbReference type="RuleBase" id="RU000461"/>
    </source>
</evidence>
<dbReference type="STRING" id="6526.A0A2C9JNV1"/>
<dbReference type="InterPro" id="IPR017972">
    <property type="entry name" value="Cyt_P450_CS"/>
</dbReference>
<keyword evidence="7 11" id="KW-0560">Oxidoreductase</keyword>
<dbReference type="EnsemblMetazoa" id="BGLB005483-RB">
    <property type="protein sequence ID" value="BGLB005483-PB"/>
    <property type="gene ID" value="BGLB005483"/>
</dbReference>
<keyword evidence="6" id="KW-0492">Microsome</keyword>
<keyword evidence="4 10" id="KW-0349">Heme</keyword>
<dbReference type="SUPFAM" id="SSF48264">
    <property type="entry name" value="Cytochrome P450"/>
    <property type="match status" value="1"/>
</dbReference>
<comment type="subcellular location">
    <subcellularLocation>
        <location evidence="2">Endoplasmic reticulum membrane</location>
        <topology evidence="2">Peripheral membrane protein</topology>
    </subcellularLocation>
    <subcellularLocation>
        <location evidence="1">Microsome membrane</location>
        <topology evidence="1">Peripheral membrane protein</topology>
    </subcellularLocation>
</comment>
<evidence type="ECO:0000256" key="4">
    <source>
        <dbReference type="ARBA" id="ARBA00022617"/>
    </source>
</evidence>
<dbReference type="KEGG" id="bgt:106061612"/>
<dbReference type="InterPro" id="IPR050705">
    <property type="entry name" value="Cytochrome_P450_3A"/>
</dbReference>
<dbReference type="InterPro" id="IPR002401">
    <property type="entry name" value="Cyt_P450_E_grp-I"/>
</dbReference>
<keyword evidence="12" id="KW-0812">Transmembrane</keyword>
<evidence type="ECO:0000256" key="3">
    <source>
        <dbReference type="ARBA" id="ARBA00010617"/>
    </source>
</evidence>
<dbReference type="PANTHER" id="PTHR24302:SF15">
    <property type="entry name" value="FATTY-ACID PEROXYGENASE"/>
    <property type="match status" value="1"/>
</dbReference>